<evidence type="ECO:0000256" key="1">
    <source>
        <dbReference type="SAM" id="MobiDB-lite"/>
    </source>
</evidence>
<reference evidence="5" key="3">
    <citation type="journal article" date="2022" name="Microbiol. Resour. Announc.">
        <title>Draft Genome Sequences of Eight Mycobacterium montefiorense Strains Isolated from Salamanders in Captivity.</title>
        <authorList>
            <person name="Komine T."/>
            <person name="Ihara H."/>
            <person name="Fukano H."/>
            <person name="Hoshino Y."/>
            <person name="Kurata O."/>
            <person name="Wada S."/>
        </authorList>
    </citation>
    <scope>NUCLEOTIDE SEQUENCE</scope>
    <source>
        <strain evidence="5">NJB18185</strain>
    </source>
</reference>
<protein>
    <recommendedName>
        <fullName evidence="3">ESX-1 secretion-associated protein EspA/EspE-like domain-containing protein</fullName>
    </recommendedName>
</protein>
<feature type="compositionally biased region" description="Low complexity" evidence="1">
    <location>
        <begin position="395"/>
        <end position="417"/>
    </location>
</feature>
<keyword evidence="2" id="KW-0472">Membrane</keyword>
<dbReference type="AlphaFoldDB" id="A0AA37PLY4"/>
<keyword evidence="2" id="KW-0812">Transmembrane</keyword>
<evidence type="ECO:0000259" key="3">
    <source>
        <dbReference type="Pfam" id="PF18879"/>
    </source>
</evidence>
<evidence type="ECO:0000313" key="6">
    <source>
        <dbReference type="Proteomes" id="UP000245060"/>
    </source>
</evidence>
<proteinExistence type="predicted"/>
<gene>
    <name evidence="4" type="ORF">MmonteBS_53140</name>
    <name evidence="5" type="ORF">NJB18185_18290</name>
</gene>
<evidence type="ECO:0000313" key="5">
    <source>
        <dbReference type="EMBL" id="GKU72053.1"/>
    </source>
</evidence>
<feature type="transmembrane region" description="Helical" evidence="2">
    <location>
        <begin position="196"/>
        <end position="216"/>
    </location>
</feature>
<dbReference type="RefSeq" id="WP_133251071.1">
    <property type="nucleotide sequence ID" value="NZ_BFCH01000048.1"/>
</dbReference>
<comment type="caution">
    <text evidence="5">The sequence shown here is derived from an EMBL/GenBank/DDBJ whole genome shotgun (WGS) entry which is preliminary data.</text>
</comment>
<feature type="compositionally biased region" description="Low complexity" evidence="1">
    <location>
        <begin position="430"/>
        <end position="445"/>
    </location>
</feature>
<feature type="transmembrane region" description="Helical" evidence="2">
    <location>
        <begin position="222"/>
        <end position="245"/>
    </location>
</feature>
<dbReference type="Proteomes" id="UP000245060">
    <property type="component" value="Unassembled WGS sequence"/>
</dbReference>
<dbReference type="InterPro" id="IPR043796">
    <property type="entry name" value="ESX-1_EspA/EspE-like"/>
</dbReference>
<evidence type="ECO:0000313" key="4">
    <source>
        <dbReference type="EMBL" id="GBG40942.1"/>
    </source>
</evidence>
<dbReference type="EMBL" id="BQYH01000009">
    <property type="protein sequence ID" value="GKU72053.1"/>
    <property type="molecule type" value="Genomic_DNA"/>
</dbReference>
<evidence type="ECO:0000256" key="2">
    <source>
        <dbReference type="SAM" id="Phobius"/>
    </source>
</evidence>
<feature type="domain" description="ESX-1 secretion-associated protein EspA/EspE-like" evidence="3">
    <location>
        <begin position="109"/>
        <end position="187"/>
    </location>
</feature>
<dbReference type="Pfam" id="PF18879">
    <property type="entry name" value="EspA_EspE"/>
    <property type="match status" value="1"/>
</dbReference>
<accession>A0AA37PLY4</accession>
<name>A0AA37PLY4_9MYCO</name>
<evidence type="ECO:0000313" key="7">
    <source>
        <dbReference type="Proteomes" id="UP001139505"/>
    </source>
</evidence>
<feature type="region of interest" description="Disordered" evidence="1">
    <location>
        <begin position="300"/>
        <end position="357"/>
    </location>
</feature>
<reference evidence="4" key="1">
    <citation type="journal article" date="2018" name="Genome Announc.">
        <title>Draft Genome Sequence of Mycobacterium montefiorense Isolated from Japanese Black Salamander (Hynobius nigrescens).</title>
        <authorList>
            <person name="Fukano H."/>
            <person name="Yoshida M."/>
            <person name="Shimizu A."/>
            <person name="Iwao H."/>
            <person name="Katayama Y."/>
            <person name="Omatsu T."/>
            <person name="Mizutani T."/>
            <person name="Kurata O."/>
            <person name="Wada S."/>
            <person name="Hoshino Y."/>
        </authorList>
    </citation>
    <scope>NUCLEOTIDE SEQUENCE</scope>
    <source>
        <strain evidence="4">BS</strain>
    </source>
</reference>
<feature type="region of interest" description="Disordered" evidence="1">
    <location>
        <begin position="395"/>
        <end position="459"/>
    </location>
</feature>
<keyword evidence="6" id="KW-1185">Reference proteome</keyword>
<feature type="compositionally biased region" description="Low complexity" evidence="1">
    <location>
        <begin position="326"/>
        <end position="340"/>
    </location>
</feature>
<sequence>MSVFTQAARVIASLAGLGQQAAGLGISGTSGMDAEYISGMATSGGADLGSLGVSGFQKYLSYQAKGMSQSQLFARANRMGGSEGIKSFGRSLSIISWTMVTVELLELTIGFGIPTEGEGVKTGSQQFTTLSEQLNAALPDYTWKGSGSDAYAELDAALETMAQAMAALDLQLAALVKDQADWVNHSRLGFGVLKDILLAALIIELAITLLVPAPAGPIAAKAFAIAVATLGLSVAATFIGTLTYFSVTNGQKAEALASKYSDLAVGTTQTGSAAAAKGVAAGETTVSSFGAISDSMSGTSALSVTPTPAPSAGAAKESKDDRAPLSAQAGASGTSVVGAAETSDQTAPDETAPSAPTVTMPTLAQLSGQASKLSSQLSQPTSLVNQAMGQLQQMVQTAQQGQGSAAPAEEAAVDGAARTGDTEGAGAGVGAAAAERAPIGAAPAGTERTPGPNPTGRAL</sequence>
<dbReference type="EMBL" id="BFCH01000048">
    <property type="protein sequence ID" value="GBG40942.1"/>
    <property type="molecule type" value="Genomic_DNA"/>
</dbReference>
<keyword evidence="2" id="KW-1133">Transmembrane helix</keyword>
<reference evidence="5" key="4">
    <citation type="submission" date="2022-04" db="EMBL/GenBank/DDBJ databases">
        <authorList>
            <person name="Komine T."/>
            <person name="Fukano H."/>
            <person name="Wada S."/>
        </authorList>
    </citation>
    <scope>NUCLEOTIDE SEQUENCE</scope>
    <source>
        <strain evidence="5">NJB18185</strain>
    </source>
</reference>
<feature type="compositionally biased region" description="Polar residues" evidence="1">
    <location>
        <begin position="342"/>
        <end position="357"/>
    </location>
</feature>
<dbReference type="Proteomes" id="UP001139505">
    <property type="component" value="Unassembled WGS sequence"/>
</dbReference>
<reference evidence="6" key="2">
    <citation type="submission" date="2018-04" db="EMBL/GenBank/DDBJ databases">
        <title>Draft genome sequence of Mycobacterium montefiorense isolated from Japanese black salamander.</title>
        <authorList>
            <person name="Fukano H."/>
            <person name="Yoshida M."/>
            <person name="Shimizu A."/>
            <person name="Iwao H."/>
            <person name="Kurata O."/>
            <person name="Katayama Y."/>
            <person name="Omatsu T."/>
            <person name="Mizutani T."/>
            <person name="Wada S."/>
            <person name="Hoshino Y."/>
        </authorList>
    </citation>
    <scope>NUCLEOTIDE SEQUENCE [LARGE SCALE GENOMIC DNA]</scope>
    <source>
        <strain evidence="6">BS</strain>
    </source>
</reference>
<organism evidence="5 7">
    <name type="scientific">Mycobacterium montefiorense</name>
    <dbReference type="NCBI Taxonomy" id="154654"/>
    <lineage>
        <taxon>Bacteria</taxon>
        <taxon>Bacillati</taxon>
        <taxon>Actinomycetota</taxon>
        <taxon>Actinomycetes</taxon>
        <taxon>Mycobacteriales</taxon>
        <taxon>Mycobacteriaceae</taxon>
        <taxon>Mycobacterium</taxon>
        <taxon>Mycobacterium simiae complex</taxon>
    </lineage>
</organism>